<organism evidence="1 2">
    <name type="scientific">Trichinella pseudospiralis</name>
    <name type="common">Parasitic roundworm</name>
    <dbReference type="NCBI Taxonomy" id="6337"/>
    <lineage>
        <taxon>Eukaryota</taxon>
        <taxon>Metazoa</taxon>
        <taxon>Ecdysozoa</taxon>
        <taxon>Nematoda</taxon>
        <taxon>Enoplea</taxon>
        <taxon>Dorylaimia</taxon>
        <taxon>Trichinellida</taxon>
        <taxon>Trichinellidae</taxon>
        <taxon>Trichinella</taxon>
    </lineage>
</organism>
<gene>
    <name evidence="1" type="ORF">T4B_6502</name>
</gene>
<dbReference type="EMBL" id="JYDS01007247">
    <property type="protein sequence ID" value="KRY80328.1"/>
    <property type="molecule type" value="Genomic_DNA"/>
</dbReference>
<accession>A0A0V1F320</accession>
<evidence type="ECO:0000313" key="1">
    <source>
        <dbReference type="EMBL" id="KRY80328.1"/>
    </source>
</evidence>
<keyword evidence="2" id="KW-1185">Reference proteome</keyword>
<proteinExistence type="predicted"/>
<reference evidence="1 2" key="1">
    <citation type="submission" date="2015-01" db="EMBL/GenBank/DDBJ databases">
        <title>Evolution of Trichinella species and genotypes.</title>
        <authorList>
            <person name="Korhonen P.K."/>
            <person name="Edoardo P."/>
            <person name="Giuseppe L.R."/>
            <person name="Gasser R.B."/>
        </authorList>
    </citation>
    <scope>NUCLEOTIDE SEQUENCE [LARGE SCALE GENOMIC DNA]</scope>
    <source>
        <strain evidence="1">ISS588</strain>
    </source>
</reference>
<comment type="caution">
    <text evidence="1">The sequence shown here is derived from an EMBL/GenBank/DDBJ whole genome shotgun (WGS) entry which is preliminary data.</text>
</comment>
<name>A0A0V1F320_TRIPS</name>
<evidence type="ECO:0000313" key="2">
    <source>
        <dbReference type="Proteomes" id="UP000054805"/>
    </source>
</evidence>
<dbReference type="AlphaFoldDB" id="A0A0V1F320"/>
<protein>
    <submittedName>
        <fullName evidence="1">Uncharacterized protein</fullName>
    </submittedName>
</protein>
<sequence>MVAKVGIAYVNTLGADSLWNGVPITIYITH</sequence>
<dbReference type="Proteomes" id="UP000054805">
    <property type="component" value="Unassembled WGS sequence"/>
</dbReference>